<dbReference type="GO" id="GO:0044718">
    <property type="term" value="P:siderophore transmembrane transport"/>
    <property type="evidence" value="ECO:0007669"/>
    <property type="project" value="TreeGrafter"/>
</dbReference>
<keyword evidence="4" id="KW-0812">Transmembrane</keyword>
<keyword evidence="3" id="KW-1134">Transmembrane beta strand</keyword>
<dbReference type="OrthoDB" id="9768147at2"/>
<dbReference type="GO" id="GO:0004180">
    <property type="term" value="F:carboxypeptidase activity"/>
    <property type="evidence" value="ECO:0007669"/>
    <property type="project" value="UniProtKB-KW"/>
</dbReference>
<keyword evidence="10" id="KW-0121">Carboxypeptidase</keyword>
<feature type="domain" description="TonB-dependent transporter Oar-like beta-barrel" evidence="9">
    <location>
        <begin position="240"/>
        <end position="1067"/>
    </location>
</feature>
<evidence type="ECO:0000256" key="3">
    <source>
        <dbReference type="ARBA" id="ARBA00022452"/>
    </source>
</evidence>
<evidence type="ECO:0000256" key="4">
    <source>
        <dbReference type="ARBA" id="ARBA00022692"/>
    </source>
</evidence>
<keyword evidence="6" id="KW-0998">Cell outer membrane</keyword>
<name>A0A1H3M2S5_9BACT</name>
<organism evidence="10 11">
    <name type="scientific">Hymenobacter psychrophilus</name>
    <dbReference type="NCBI Taxonomy" id="651662"/>
    <lineage>
        <taxon>Bacteria</taxon>
        <taxon>Pseudomonadati</taxon>
        <taxon>Bacteroidota</taxon>
        <taxon>Cytophagia</taxon>
        <taxon>Cytophagales</taxon>
        <taxon>Hymenobacteraceae</taxon>
        <taxon>Hymenobacter</taxon>
    </lineage>
</organism>
<dbReference type="Gene3D" id="2.170.130.10">
    <property type="entry name" value="TonB-dependent receptor, plug domain"/>
    <property type="match status" value="1"/>
</dbReference>
<feature type="region of interest" description="Disordered" evidence="7">
    <location>
        <begin position="162"/>
        <end position="187"/>
    </location>
</feature>
<evidence type="ECO:0000256" key="1">
    <source>
        <dbReference type="ARBA" id="ARBA00004571"/>
    </source>
</evidence>
<dbReference type="GO" id="GO:0009279">
    <property type="term" value="C:cell outer membrane"/>
    <property type="evidence" value="ECO:0007669"/>
    <property type="project" value="UniProtKB-SubCell"/>
</dbReference>
<dbReference type="SUPFAM" id="SSF49464">
    <property type="entry name" value="Carboxypeptidase regulatory domain-like"/>
    <property type="match status" value="1"/>
</dbReference>
<dbReference type="InterPro" id="IPR036942">
    <property type="entry name" value="Beta-barrel_TonB_sf"/>
</dbReference>
<evidence type="ECO:0000313" key="10">
    <source>
        <dbReference type="EMBL" id="SDY70876.1"/>
    </source>
</evidence>
<evidence type="ECO:0000256" key="8">
    <source>
        <dbReference type="SAM" id="SignalP"/>
    </source>
</evidence>
<dbReference type="SUPFAM" id="SSF56935">
    <property type="entry name" value="Porins"/>
    <property type="match status" value="1"/>
</dbReference>
<dbReference type="Gene3D" id="2.40.170.20">
    <property type="entry name" value="TonB-dependent receptor, beta-barrel domain"/>
    <property type="match status" value="1"/>
</dbReference>
<keyword evidence="8" id="KW-0732">Signal</keyword>
<dbReference type="EMBL" id="FNOV01000012">
    <property type="protein sequence ID" value="SDY70876.1"/>
    <property type="molecule type" value="Genomic_DNA"/>
</dbReference>
<sequence length="1135" mass="124456">MRRHLYASVALVPMALVSAHLSWAQVSTSAMSGIVTDKTGEGLPGATVIAVHTPTNTQYVAPTNSDGRFSIQGMRVGGPYTVRITFVGYQDVTRENLFLTLGQSFRLDVNLSETSTQLGEVVVAGKRNSLINSDQQGSVTAVQREQIERLPSISRSLNDFTRLTPQANSGPNGPSIGGGNNRQNNFTVDGSDFNNNFGIGGNLPAGGSPLSLDAIDQLVVSVTPYDVRQAGFIGAAINAVTRSGTNDFSGSAYSYYRNQSFIGNNVGGEKFDLQDSRFYQYGFRLGGPIIKDKLFFFANAEIEENRTPGQTRRVSSTETPFGQGTTNIVRPTGPELDGISNYLSERFGYSTGGYQGYEFTSPRTKYLARLDWNINSRNRFNVRYSQTEGKSPSFPSGSSSPLTNFPFGTGRTDLNALPFRNAGYFQESNFYSGAAELNSTIGSSMTNTLRATYTKQNDPRSSDSQLFPFVDILKDGTPFTSFGYEPFSLGNLRDVEIYSVRDDFSWLRGRHNITLGFQGDYSITKNGFQRFAASYYRFNTFEDFQISSNPASTPAQLFAARPTDFAYTYSLAPNFEQAFPTFKFGQYSAYAQDEYSFADNFRVLFGLRADYVTYPEKLQSHPLIQPLTFAGGEKIDVSNLPKSSILLSPRIGFNWDVQGDRTVQLRGGTGIFTGRVPYVWIVSQAGDAGLLQVTRTFSGDAIVAQNATTGAYTSQLPGGYRGFNESPGFYRPETVPVAGTVIPNVISAVSEDFRFPQTWKSSLAMDVQLPGGLVGSLEGIYNKDLNTAVFRNANIVEGTNLNVRNYPDNRLIYPSANNLKFINPINGAGQAVANGAAGGGAFNAIVLDNASKGYYWSLTAKLERQFASGIYASVGYTRSAARNLYDGGGDQPLSAWQQTPTVNGANNLSLSYASYVVPDRLIASLSYKKEYIGHLATTVSVFYEGSQQGRFSYLYAGDFNRDGANADLIYIPRDASEITFVPQTVGSGASAVTFDAKQQSDLFFAYVDQDKYLSKHRGQYAERNGALLPWRNQFDVKILQDLFVDLGKKRNTLQLSLDVFNLGNLLNNDWGIIKQTNATSVLVPTNQNALAANGTTQPTFRLQLDRGGLVKETFRNNLGVASTYYMQVGLRYIFN</sequence>
<evidence type="ECO:0000256" key="2">
    <source>
        <dbReference type="ARBA" id="ARBA00022448"/>
    </source>
</evidence>
<keyword evidence="5" id="KW-0472">Membrane</keyword>
<keyword evidence="10" id="KW-0378">Hydrolase</keyword>
<comment type="subcellular location">
    <subcellularLocation>
        <location evidence="1">Cell outer membrane</location>
        <topology evidence="1">Multi-pass membrane protein</topology>
    </subcellularLocation>
</comment>
<evidence type="ECO:0000256" key="7">
    <source>
        <dbReference type="SAM" id="MobiDB-lite"/>
    </source>
</evidence>
<protein>
    <submittedName>
        <fullName evidence="10">Carboxypeptidase regulatory-like domain-containing protein</fullName>
    </submittedName>
</protein>
<dbReference type="Proteomes" id="UP000199249">
    <property type="component" value="Unassembled WGS sequence"/>
</dbReference>
<feature type="chain" id="PRO_5011615966" evidence="8">
    <location>
        <begin position="25"/>
        <end position="1135"/>
    </location>
</feature>
<proteinExistence type="predicted"/>
<dbReference type="InterPro" id="IPR039426">
    <property type="entry name" value="TonB-dep_rcpt-like"/>
</dbReference>
<reference evidence="11" key="1">
    <citation type="submission" date="2016-10" db="EMBL/GenBank/DDBJ databases">
        <authorList>
            <person name="Varghese N."/>
            <person name="Submissions S."/>
        </authorList>
    </citation>
    <scope>NUCLEOTIDE SEQUENCE [LARGE SCALE GENOMIC DNA]</scope>
    <source>
        <strain evidence="11">CGMCC 1.8975</strain>
    </source>
</reference>
<keyword evidence="11" id="KW-1185">Reference proteome</keyword>
<dbReference type="RefSeq" id="WP_092742207.1">
    <property type="nucleotide sequence ID" value="NZ_FNOV01000012.1"/>
</dbReference>
<dbReference type="InterPro" id="IPR057601">
    <property type="entry name" value="Oar-like_b-barrel"/>
</dbReference>
<keyword evidence="10" id="KW-0645">Protease</keyword>
<dbReference type="PANTHER" id="PTHR30069:SF46">
    <property type="entry name" value="OAR PROTEIN"/>
    <property type="match status" value="1"/>
</dbReference>
<keyword evidence="2" id="KW-0813">Transport</keyword>
<evidence type="ECO:0000256" key="6">
    <source>
        <dbReference type="ARBA" id="ARBA00023237"/>
    </source>
</evidence>
<dbReference type="PANTHER" id="PTHR30069">
    <property type="entry name" value="TONB-DEPENDENT OUTER MEMBRANE RECEPTOR"/>
    <property type="match status" value="1"/>
</dbReference>
<dbReference type="Pfam" id="PF25183">
    <property type="entry name" value="OMP_b-brl_4"/>
    <property type="match status" value="1"/>
</dbReference>
<dbReference type="Pfam" id="PF13620">
    <property type="entry name" value="CarboxypepD_reg"/>
    <property type="match status" value="1"/>
</dbReference>
<accession>A0A1H3M2S5</accession>
<dbReference type="InterPro" id="IPR008969">
    <property type="entry name" value="CarboxyPept-like_regulatory"/>
</dbReference>
<dbReference type="GO" id="GO:0015344">
    <property type="term" value="F:siderophore uptake transmembrane transporter activity"/>
    <property type="evidence" value="ECO:0007669"/>
    <property type="project" value="TreeGrafter"/>
</dbReference>
<evidence type="ECO:0000259" key="9">
    <source>
        <dbReference type="Pfam" id="PF25183"/>
    </source>
</evidence>
<feature type="signal peptide" evidence="8">
    <location>
        <begin position="1"/>
        <end position="24"/>
    </location>
</feature>
<evidence type="ECO:0000313" key="11">
    <source>
        <dbReference type="Proteomes" id="UP000199249"/>
    </source>
</evidence>
<dbReference type="Gene3D" id="2.60.40.1120">
    <property type="entry name" value="Carboxypeptidase-like, regulatory domain"/>
    <property type="match status" value="1"/>
</dbReference>
<dbReference type="AlphaFoldDB" id="A0A1H3M2S5"/>
<feature type="region of interest" description="Disordered" evidence="7">
    <location>
        <begin position="307"/>
        <end position="335"/>
    </location>
</feature>
<dbReference type="InterPro" id="IPR037066">
    <property type="entry name" value="Plug_dom_sf"/>
</dbReference>
<dbReference type="STRING" id="651662.SAMN04488069_11222"/>
<feature type="compositionally biased region" description="Polar residues" evidence="7">
    <location>
        <begin position="307"/>
        <end position="329"/>
    </location>
</feature>
<evidence type="ECO:0000256" key="5">
    <source>
        <dbReference type="ARBA" id="ARBA00023136"/>
    </source>
</evidence>
<gene>
    <name evidence="10" type="ORF">SAMN04488069_11222</name>
</gene>